<name>A0A512D5W4_9MICO</name>
<proteinExistence type="predicted"/>
<accession>A0A512D5W4</accession>
<gene>
    <name evidence="1" type="ORF">TAE01_36680</name>
</gene>
<dbReference type="AlphaFoldDB" id="A0A512D5W4"/>
<dbReference type="EMBL" id="BJYX01000029">
    <property type="protein sequence ID" value="GEO31858.1"/>
    <property type="molecule type" value="Genomic_DNA"/>
</dbReference>
<dbReference type="Proteomes" id="UP000321534">
    <property type="component" value="Unassembled WGS sequence"/>
</dbReference>
<evidence type="ECO:0000313" key="2">
    <source>
        <dbReference type="Proteomes" id="UP000321534"/>
    </source>
</evidence>
<protein>
    <submittedName>
        <fullName evidence="1">Uncharacterized protein</fullName>
    </submittedName>
</protein>
<organism evidence="1 2">
    <name type="scientific">Terrabacter aerolatus</name>
    <dbReference type="NCBI Taxonomy" id="422442"/>
    <lineage>
        <taxon>Bacteria</taxon>
        <taxon>Bacillati</taxon>
        <taxon>Actinomycetota</taxon>
        <taxon>Actinomycetes</taxon>
        <taxon>Micrococcales</taxon>
        <taxon>Intrasporangiaceae</taxon>
        <taxon>Terrabacter</taxon>
    </lineage>
</organism>
<sequence>MSANTEICATYVRYRCDCLPTVGGSRPVTICSGNRSTPPITGGGGTCRIGDVFPLPAT</sequence>
<evidence type="ECO:0000313" key="1">
    <source>
        <dbReference type="EMBL" id="GEO31858.1"/>
    </source>
</evidence>
<keyword evidence="2" id="KW-1185">Reference proteome</keyword>
<comment type="caution">
    <text evidence="1">The sequence shown here is derived from an EMBL/GenBank/DDBJ whole genome shotgun (WGS) entry which is preliminary data.</text>
</comment>
<reference evidence="1 2" key="1">
    <citation type="submission" date="2019-07" db="EMBL/GenBank/DDBJ databases">
        <title>Whole genome shotgun sequence of Terrabacter aerolatus NBRC 106305.</title>
        <authorList>
            <person name="Hosoyama A."/>
            <person name="Uohara A."/>
            <person name="Ohji S."/>
            <person name="Ichikawa N."/>
        </authorList>
    </citation>
    <scope>NUCLEOTIDE SEQUENCE [LARGE SCALE GENOMIC DNA]</scope>
    <source>
        <strain evidence="1 2">NBRC 106305</strain>
    </source>
</reference>
<dbReference type="RefSeq" id="WP_186815278.1">
    <property type="nucleotide sequence ID" value="NZ_BAAARO010000007.1"/>
</dbReference>